<name>A0A8H5BNB0_9AGAR</name>
<evidence type="ECO:0000313" key="1">
    <source>
        <dbReference type="EMBL" id="KAF5325282.1"/>
    </source>
</evidence>
<sequence length="71" mass="8424">MAELVKLWESQVQLKEAKIPRKENTTNIEQQAPPDYLRVAAILEECSEHTAQQLRKIEEKEDRRYKESQNI</sequence>
<keyword evidence="2" id="KW-1185">Reference proteome</keyword>
<reference evidence="1 2" key="1">
    <citation type="journal article" date="2020" name="ISME J.">
        <title>Uncovering the hidden diversity of litter-decomposition mechanisms in mushroom-forming fungi.</title>
        <authorList>
            <person name="Floudas D."/>
            <person name="Bentzer J."/>
            <person name="Ahren D."/>
            <person name="Johansson T."/>
            <person name="Persson P."/>
            <person name="Tunlid A."/>
        </authorList>
    </citation>
    <scope>NUCLEOTIDE SEQUENCE [LARGE SCALE GENOMIC DNA]</scope>
    <source>
        <strain evidence="1 2">CBS 101986</strain>
    </source>
</reference>
<dbReference type="AlphaFoldDB" id="A0A8H5BNB0"/>
<protein>
    <submittedName>
        <fullName evidence="1">Uncharacterized protein</fullName>
    </submittedName>
</protein>
<dbReference type="EMBL" id="JAACJJ010000015">
    <property type="protein sequence ID" value="KAF5325282.1"/>
    <property type="molecule type" value="Genomic_DNA"/>
</dbReference>
<organism evidence="1 2">
    <name type="scientific">Psilocybe cf. subviscida</name>
    <dbReference type="NCBI Taxonomy" id="2480587"/>
    <lineage>
        <taxon>Eukaryota</taxon>
        <taxon>Fungi</taxon>
        <taxon>Dikarya</taxon>
        <taxon>Basidiomycota</taxon>
        <taxon>Agaricomycotina</taxon>
        <taxon>Agaricomycetes</taxon>
        <taxon>Agaricomycetidae</taxon>
        <taxon>Agaricales</taxon>
        <taxon>Agaricineae</taxon>
        <taxon>Strophariaceae</taxon>
        <taxon>Psilocybe</taxon>
    </lineage>
</organism>
<proteinExistence type="predicted"/>
<comment type="caution">
    <text evidence="1">The sequence shown here is derived from an EMBL/GenBank/DDBJ whole genome shotgun (WGS) entry which is preliminary data.</text>
</comment>
<gene>
    <name evidence="1" type="ORF">D9619_009849</name>
</gene>
<evidence type="ECO:0000313" key="2">
    <source>
        <dbReference type="Proteomes" id="UP000567179"/>
    </source>
</evidence>
<dbReference type="Proteomes" id="UP000567179">
    <property type="component" value="Unassembled WGS sequence"/>
</dbReference>
<accession>A0A8H5BNB0</accession>